<gene>
    <name evidence="1" type="ORF">SAMN05444007_104270</name>
</gene>
<dbReference type="AlphaFoldDB" id="A0A1H6Y964"/>
<organism evidence="1 2">
    <name type="scientific">Cribrihabitans marinus</name>
    <dbReference type="NCBI Taxonomy" id="1227549"/>
    <lineage>
        <taxon>Bacteria</taxon>
        <taxon>Pseudomonadati</taxon>
        <taxon>Pseudomonadota</taxon>
        <taxon>Alphaproteobacteria</taxon>
        <taxon>Rhodobacterales</taxon>
        <taxon>Paracoccaceae</taxon>
        <taxon>Cribrihabitans</taxon>
    </lineage>
</organism>
<dbReference type="RefSeq" id="WP_092365101.1">
    <property type="nucleotide sequence ID" value="NZ_BMGV01000004.1"/>
</dbReference>
<proteinExistence type="predicted"/>
<accession>A0A1H6Y964</accession>
<dbReference type="Proteomes" id="UP000199379">
    <property type="component" value="Unassembled WGS sequence"/>
</dbReference>
<sequence length="464" mass="49605">MPSSTFGQFLQSLLGYESGWDRPRYDKGIILESELDDWAGGSVAEFFPGYESWGQLTDTEWEEMSYRSKNSLGFVGYQFGEALLIDLGYYDADVFYGSGAPVNTWTGSWTGKNGIDSLDAFLTADAQEVAIREAFGLNLGLISDGLAEHGRAIEDFLGTTATYHQDGAPVTVQLTQSGLLAAAHLGGATAVADLLLNGAVAQDEYGTTLLQYVEQYAGFDTPTVADSIAYFQDRLTGDEGLGPQTLPPGMFDGDGITVASADVAVVWAWGTHKVIDDFDPARDTLFIDWFSAEQIDIADTPQGLLLAVPSNQQSLLLSGVTAAQLDPGNVHARDDSVRAELADLAQRGDMPVLLGAATSCEPFGPQAEQVELDWSWGAHRQIVGFDPECDQLVFKSSAPSDILVSQAGGDLVFGLPGNNSSLTLTGIRADQMSRDAFLAADLDSLLDAASPLLQQLQDLGMDLL</sequence>
<evidence type="ECO:0000313" key="2">
    <source>
        <dbReference type="Proteomes" id="UP000199379"/>
    </source>
</evidence>
<protein>
    <submittedName>
        <fullName evidence="1">Uncharacterized protein</fullName>
    </submittedName>
</protein>
<evidence type="ECO:0000313" key="1">
    <source>
        <dbReference type="EMBL" id="SEJ36434.1"/>
    </source>
</evidence>
<keyword evidence="2" id="KW-1185">Reference proteome</keyword>
<reference evidence="1 2" key="1">
    <citation type="submission" date="2016-10" db="EMBL/GenBank/DDBJ databases">
        <authorList>
            <person name="de Groot N.N."/>
        </authorList>
    </citation>
    <scope>NUCLEOTIDE SEQUENCE [LARGE SCALE GENOMIC DNA]</scope>
    <source>
        <strain evidence="1 2">DSM 29340</strain>
    </source>
</reference>
<dbReference type="OrthoDB" id="480426at2"/>
<dbReference type="STRING" id="1227549.SAMN05444007_104270"/>
<name>A0A1H6Y964_9RHOB</name>
<dbReference type="EMBL" id="FNYD01000004">
    <property type="protein sequence ID" value="SEJ36434.1"/>
    <property type="molecule type" value="Genomic_DNA"/>
</dbReference>